<evidence type="ECO:0000256" key="1">
    <source>
        <dbReference type="ARBA" id="ARBA00004141"/>
    </source>
</evidence>
<feature type="transmembrane region" description="Helical" evidence="10">
    <location>
        <begin position="357"/>
        <end position="377"/>
    </location>
</feature>
<sequence>MPDDMTGIRGAAGEAAGALTRARNPGRRFLRVLTRRSLRDSVLGVLMLAGAIGAGVGLAVAMLHESVVWTQSVVFSVAHGQDLGEAALADPWRTLLVPAVGGLLLGVMVKLVRRWRSNDIVDPVEANALYGGKMSLIDSLRLTLATLLSNGSGASVGMEAAYTQAGAGIASTLGQKLHLRRADLRTLVGCGAAAAISAAYGAPLAGAFYAFELVMGGYTIATLAPIGAASVAAVAVAHWLSDPSPALFFGRPAAVEGWDYVACGVLGFLAGWLSILAMQAVTVAERGFRALPIPVWARPALGGLALGALALVVPQVLGAGPGADPSQLARGLEAMAVLLAAKIVASALSLGSGFRGGLFSASLLLGGLFGGLAYGVVELLVPGLGLDRMLLVLAGMGAVAAGIIGAPVTMVLLVLEATQDFWAASGVLIGVLVSTTVVRQAFGYSFATWRFHLRGVPIRGAYDVGWVSELTAMRLMRGDVKTILTTQTLDTLRRLHPLGAAKTVFAVEPDGSYAGIIDMGAVHDPSLGEEDAKTPVSELAKHADDFLRPGDDVRSVLQRFCSAEVESLPVVTSPTDRRIVGYVTEAYALRRYSQELERQRGEELGERSLYGRD</sequence>
<keyword evidence="8" id="KW-0868">Chloride</keyword>
<feature type="transmembrane region" description="Helical" evidence="10">
    <location>
        <begin position="332"/>
        <end position="351"/>
    </location>
</feature>
<feature type="transmembrane region" description="Helical" evidence="10">
    <location>
        <begin position="389"/>
        <end position="415"/>
    </location>
</feature>
<evidence type="ECO:0000256" key="10">
    <source>
        <dbReference type="SAM" id="Phobius"/>
    </source>
</evidence>
<dbReference type="Gene3D" id="1.10.3080.10">
    <property type="entry name" value="Clc chloride channel"/>
    <property type="match status" value="1"/>
</dbReference>
<dbReference type="KEGG" id="abf:AMK58_05650"/>
<comment type="subcellular location">
    <subcellularLocation>
        <location evidence="1">Membrane</location>
        <topology evidence="1">Multi-pass membrane protein</topology>
    </subcellularLocation>
</comment>
<dbReference type="AlphaFoldDB" id="A0A0P0EBS7"/>
<dbReference type="InterPro" id="IPR014743">
    <property type="entry name" value="Cl-channel_core"/>
</dbReference>
<evidence type="ECO:0000256" key="8">
    <source>
        <dbReference type="ARBA" id="ARBA00023214"/>
    </source>
</evidence>
<reference evidence="11 12" key="1">
    <citation type="submission" date="2018-09" db="EMBL/GenBank/DDBJ databases">
        <title>Whole genome based analysis of evolution and adaptive divergence in Indian and Brazilian strains of Azospirillum brasilense.</title>
        <authorList>
            <person name="Singh C."/>
            <person name="Tripathi A.K."/>
        </authorList>
    </citation>
    <scope>NUCLEOTIDE SEQUENCE [LARGE SCALE GENOMIC DNA]</scope>
    <source>
        <strain evidence="11 12">MTCC4038</strain>
    </source>
</reference>
<dbReference type="CDD" id="cd00400">
    <property type="entry name" value="Voltage_gated_ClC"/>
    <property type="match status" value="1"/>
</dbReference>
<dbReference type="InterPro" id="IPR001807">
    <property type="entry name" value="ClC"/>
</dbReference>
<proteinExistence type="predicted"/>
<feature type="transmembrane region" description="Helical" evidence="10">
    <location>
        <begin position="186"/>
        <end position="211"/>
    </location>
</feature>
<dbReference type="SUPFAM" id="SSF54631">
    <property type="entry name" value="CBS-domain pair"/>
    <property type="match status" value="1"/>
</dbReference>
<accession>A0A0P0EBS7</accession>
<evidence type="ECO:0000256" key="3">
    <source>
        <dbReference type="ARBA" id="ARBA00022692"/>
    </source>
</evidence>
<evidence type="ECO:0000256" key="7">
    <source>
        <dbReference type="ARBA" id="ARBA00023173"/>
    </source>
</evidence>
<dbReference type="InterPro" id="IPR050368">
    <property type="entry name" value="ClC-type_chloride_channel"/>
</dbReference>
<dbReference type="GO" id="GO:0005254">
    <property type="term" value="F:chloride channel activity"/>
    <property type="evidence" value="ECO:0007669"/>
    <property type="project" value="UniProtKB-KW"/>
</dbReference>
<protein>
    <submittedName>
        <fullName evidence="11">Chloride channel protein</fullName>
    </submittedName>
</protein>
<dbReference type="EMBL" id="CP032339">
    <property type="protein sequence ID" value="QCO10006.1"/>
    <property type="molecule type" value="Genomic_DNA"/>
</dbReference>
<keyword evidence="4 10" id="KW-1133">Transmembrane helix</keyword>
<evidence type="ECO:0000256" key="4">
    <source>
        <dbReference type="ARBA" id="ARBA00022989"/>
    </source>
</evidence>
<keyword evidence="9" id="KW-0407">Ion channel</keyword>
<evidence type="ECO:0000313" key="11">
    <source>
        <dbReference type="EMBL" id="QCO10006.1"/>
    </source>
</evidence>
<feature type="transmembrane region" description="Helical" evidence="10">
    <location>
        <begin position="41"/>
        <end position="63"/>
    </location>
</feature>
<dbReference type="Gene3D" id="3.10.580.10">
    <property type="entry name" value="CBS-domain"/>
    <property type="match status" value="1"/>
</dbReference>
<evidence type="ECO:0000256" key="9">
    <source>
        <dbReference type="ARBA" id="ARBA00023303"/>
    </source>
</evidence>
<evidence type="ECO:0000256" key="2">
    <source>
        <dbReference type="ARBA" id="ARBA00022448"/>
    </source>
</evidence>
<keyword evidence="6 10" id="KW-0472">Membrane</keyword>
<keyword evidence="5" id="KW-0406">Ion transport</keyword>
<dbReference type="SUPFAM" id="SSF81340">
    <property type="entry name" value="Clc chloride channel"/>
    <property type="match status" value="1"/>
</dbReference>
<keyword evidence="2" id="KW-0813">Transport</keyword>
<dbReference type="InterPro" id="IPR046342">
    <property type="entry name" value="CBS_dom_sf"/>
</dbReference>
<feature type="transmembrane region" description="Helical" evidence="10">
    <location>
        <begin position="92"/>
        <end position="112"/>
    </location>
</feature>
<dbReference type="Proteomes" id="UP000298774">
    <property type="component" value="Chromosome"/>
</dbReference>
<keyword evidence="3 10" id="KW-0812">Transmembrane</keyword>
<dbReference type="PANTHER" id="PTHR43427">
    <property type="entry name" value="CHLORIDE CHANNEL PROTEIN CLC-E"/>
    <property type="match status" value="1"/>
</dbReference>
<dbReference type="PRINTS" id="PR00762">
    <property type="entry name" value="CLCHANNEL"/>
</dbReference>
<feature type="transmembrane region" description="Helical" evidence="10">
    <location>
        <begin position="260"/>
        <end position="281"/>
    </location>
</feature>
<gene>
    <name evidence="11" type="ORF">D3868_13760</name>
</gene>
<dbReference type="GO" id="GO:0034707">
    <property type="term" value="C:chloride channel complex"/>
    <property type="evidence" value="ECO:0007669"/>
    <property type="project" value="UniProtKB-KW"/>
</dbReference>
<evidence type="ECO:0000256" key="5">
    <source>
        <dbReference type="ARBA" id="ARBA00023065"/>
    </source>
</evidence>
<name>A0A0P0EBS7_AZOBR</name>
<keyword evidence="7" id="KW-0869">Chloride channel</keyword>
<evidence type="ECO:0000313" key="12">
    <source>
        <dbReference type="Proteomes" id="UP000298774"/>
    </source>
</evidence>
<feature type="transmembrane region" description="Helical" evidence="10">
    <location>
        <begin position="217"/>
        <end position="240"/>
    </location>
</feature>
<dbReference type="PANTHER" id="PTHR43427:SF6">
    <property type="entry name" value="CHLORIDE CHANNEL PROTEIN CLC-E"/>
    <property type="match status" value="1"/>
</dbReference>
<dbReference type="Pfam" id="PF00654">
    <property type="entry name" value="Voltage_CLC"/>
    <property type="match status" value="1"/>
</dbReference>
<feature type="transmembrane region" description="Helical" evidence="10">
    <location>
        <begin position="421"/>
        <end position="442"/>
    </location>
</feature>
<evidence type="ECO:0000256" key="6">
    <source>
        <dbReference type="ARBA" id="ARBA00023136"/>
    </source>
</evidence>
<organism evidence="11 12">
    <name type="scientific">Azospirillum brasilense</name>
    <dbReference type="NCBI Taxonomy" id="192"/>
    <lineage>
        <taxon>Bacteria</taxon>
        <taxon>Pseudomonadati</taxon>
        <taxon>Pseudomonadota</taxon>
        <taxon>Alphaproteobacteria</taxon>
        <taxon>Rhodospirillales</taxon>
        <taxon>Azospirillaceae</taxon>
        <taxon>Azospirillum</taxon>
    </lineage>
</organism>